<name>A0A9D2P744_9FIRM</name>
<feature type="region of interest" description="Disordered" evidence="1">
    <location>
        <begin position="168"/>
        <end position="273"/>
    </location>
</feature>
<sequence length="304" mass="32421">MPEEYLQAAFEIKASCDEISRRILRWHWESKPGAHGFDSLLEHILRRQEESPAYYGHMPDVSRKTSWQQMDTTLCMRVLLDPENDASQPLDLLGNTAHPGAARRACNAVRTARNEAAHASDRSSGGRAAILFDEAVECVEDAYAGTAFSEKELAKYYQLSRDYLRRCGVGGKEPSPPPDTPSAAGETAGRDEAAGSAAPEVHIHPTGAARQKAAAARQKAERTARAGQRAEPASKAPRSAPAGRSGTAARGSAPRKPASHTKPKGRRAGRGEPAGSRAALIAAAAALLIGLLCRAAAMDLVPFL</sequence>
<reference evidence="2" key="1">
    <citation type="journal article" date="2021" name="PeerJ">
        <title>Extensive microbial diversity within the chicken gut microbiome revealed by metagenomics and culture.</title>
        <authorList>
            <person name="Gilroy R."/>
            <person name="Ravi A."/>
            <person name="Getino M."/>
            <person name="Pursley I."/>
            <person name="Horton D.L."/>
            <person name="Alikhan N.F."/>
            <person name="Baker D."/>
            <person name="Gharbi K."/>
            <person name="Hall N."/>
            <person name="Watson M."/>
            <person name="Adriaenssens E.M."/>
            <person name="Foster-Nyarko E."/>
            <person name="Jarju S."/>
            <person name="Secka A."/>
            <person name="Antonio M."/>
            <person name="Oren A."/>
            <person name="Chaudhuri R.R."/>
            <person name="La Ragione R."/>
            <person name="Hildebrand F."/>
            <person name="Pallen M.J."/>
        </authorList>
    </citation>
    <scope>NUCLEOTIDE SEQUENCE</scope>
    <source>
        <strain evidence="2">ChiSjej5B23-2810</strain>
    </source>
</reference>
<feature type="compositionally biased region" description="Basic residues" evidence="1">
    <location>
        <begin position="257"/>
        <end position="268"/>
    </location>
</feature>
<gene>
    <name evidence="2" type="ORF">H9703_00985</name>
</gene>
<dbReference type="AlphaFoldDB" id="A0A9D2P744"/>
<reference evidence="2" key="2">
    <citation type="submission" date="2021-04" db="EMBL/GenBank/DDBJ databases">
        <authorList>
            <person name="Gilroy R."/>
        </authorList>
    </citation>
    <scope>NUCLEOTIDE SEQUENCE</scope>
    <source>
        <strain evidence="2">ChiSjej5B23-2810</strain>
    </source>
</reference>
<proteinExistence type="predicted"/>
<evidence type="ECO:0000256" key="1">
    <source>
        <dbReference type="SAM" id="MobiDB-lite"/>
    </source>
</evidence>
<feature type="compositionally biased region" description="Low complexity" evidence="1">
    <location>
        <begin position="208"/>
        <end position="217"/>
    </location>
</feature>
<dbReference type="Proteomes" id="UP000823906">
    <property type="component" value="Unassembled WGS sequence"/>
</dbReference>
<feature type="compositionally biased region" description="Low complexity" evidence="1">
    <location>
        <begin position="238"/>
        <end position="255"/>
    </location>
</feature>
<evidence type="ECO:0000313" key="2">
    <source>
        <dbReference type="EMBL" id="HJC44707.1"/>
    </source>
</evidence>
<protein>
    <submittedName>
        <fullName evidence="2">Uncharacterized protein</fullName>
    </submittedName>
</protein>
<dbReference type="EMBL" id="DWWN01000007">
    <property type="protein sequence ID" value="HJC44707.1"/>
    <property type="molecule type" value="Genomic_DNA"/>
</dbReference>
<accession>A0A9D2P744</accession>
<comment type="caution">
    <text evidence="2">The sequence shown here is derived from an EMBL/GenBank/DDBJ whole genome shotgun (WGS) entry which is preliminary data.</text>
</comment>
<organism evidence="2 3">
    <name type="scientific">Candidatus Faecalibacterium faecigallinarum</name>
    <dbReference type="NCBI Taxonomy" id="2838577"/>
    <lineage>
        <taxon>Bacteria</taxon>
        <taxon>Bacillati</taxon>
        <taxon>Bacillota</taxon>
        <taxon>Clostridia</taxon>
        <taxon>Eubacteriales</taxon>
        <taxon>Oscillospiraceae</taxon>
        <taxon>Faecalibacterium</taxon>
    </lineage>
</organism>
<evidence type="ECO:0000313" key="3">
    <source>
        <dbReference type="Proteomes" id="UP000823906"/>
    </source>
</evidence>